<reference evidence="4" key="1">
    <citation type="journal article" date="2009" name="Science">
        <title>The B73 maize genome: complexity, diversity, and dynamics.</title>
        <authorList>
            <person name="Schnable P.S."/>
            <person name="Ware D."/>
            <person name="Fulton R.S."/>
            <person name="Stein J.C."/>
            <person name="Wei F."/>
            <person name="Pasternak S."/>
            <person name="Liang C."/>
            <person name="Zhang J."/>
            <person name="Fulton L."/>
            <person name="Graves T.A."/>
            <person name="Minx P."/>
            <person name="Reily A.D."/>
            <person name="Courtney L."/>
            <person name="Kruchowski S.S."/>
            <person name="Tomlinson C."/>
            <person name="Strong C."/>
            <person name="Delehaunty K."/>
            <person name="Fronick C."/>
            <person name="Courtney B."/>
            <person name="Rock S.M."/>
            <person name="Belter E."/>
            <person name="Du F."/>
            <person name="Kim K."/>
            <person name="Abbott R.M."/>
            <person name="Cotton M."/>
            <person name="Levy A."/>
            <person name="Marchetto P."/>
            <person name="Ochoa K."/>
            <person name="Jackson S.M."/>
            <person name="Gillam B."/>
            <person name="Chen W."/>
            <person name="Yan L."/>
            <person name="Higginbotham J."/>
            <person name="Cardenas M."/>
            <person name="Waligorski J."/>
            <person name="Applebaum E."/>
            <person name="Phelps L."/>
            <person name="Falcone J."/>
            <person name="Kanchi K."/>
            <person name="Thane T."/>
            <person name="Scimone A."/>
            <person name="Thane N."/>
            <person name="Henke J."/>
            <person name="Wang T."/>
            <person name="Ruppert J."/>
            <person name="Shah N."/>
            <person name="Rotter K."/>
            <person name="Hodges J."/>
            <person name="Ingenthron E."/>
            <person name="Cordes M."/>
            <person name="Kohlberg S."/>
            <person name="Sgro J."/>
            <person name="Delgado B."/>
            <person name="Mead K."/>
            <person name="Chinwalla A."/>
            <person name="Leonard S."/>
            <person name="Crouse K."/>
            <person name="Collura K."/>
            <person name="Kudrna D."/>
            <person name="Currie J."/>
            <person name="He R."/>
            <person name="Angelova A."/>
            <person name="Rajasekar S."/>
            <person name="Mueller T."/>
            <person name="Lomeli R."/>
            <person name="Scara G."/>
            <person name="Ko A."/>
            <person name="Delaney K."/>
            <person name="Wissotski M."/>
            <person name="Lopez G."/>
            <person name="Campos D."/>
            <person name="Braidotti M."/>
            <person name="Ashley E."/>
            <person name="Golser W."/>
            <person name="Kim H."/>
            <person name="Lee S."/>
            <person name="Lin J."/>
            <person name="Dujmic Z."/>
            <person name="Kim W."/>
            <person name="Talag J."/>
            <person name="Zuccolo A."/>
            <person name="Fan C."/>
            <person name="Sebastian A."/>
            <person name="Kramer M."/>
            <person name="Spiegel L."/>
            <person name="Nascimento L."/>
            <person name="Zutavern T."/>
            <person name="Miller B."/>
            <person name="Ambroise C."/>
            <person name="Muller S."/>
            <person name="Spooner W."/>
            <person name="Narechania A."/>
            <person name="Ren L."/>
            <person name="Wei S."/>
            <person name="Kumari S."/>
            <person name="Faga B."/>
            <person name="Levy M.J."/>
            <person name="McMahan L."/>
            <person name="Van Buren P."/>
            <person name="Vaughn M.W."/>
            <person name="Ying K."/>
            <person name="Yeh C.-T."/>
            <person name="Emrich S.J."/>
            <person name="Jia Y."/>
            <person name="Kalyanaraman A."/>
            <person name="Hsia A.-P."/>
            <person name="Barbazuk W.B."/>
            <person name="Baucom R.S."/>
            <person name="Brutnell T.P."/>
            <person name="Carpita N.C."/>
            <person name="Chaparro C."/>
            <person name="Chia J.-M."/>
            <person name="Deragon J.-M."/>
            <person name="Estill J.C."/>
            <person name="Fu Y."/>
            <person name="Jeddeloh J.A."/>
            <person name="Han Y."/>
            <person name="Lee H."/>
            <person name="Li P."/>
            <person name="Lisch D.R."/>
            <person name="Liu S."/>
            <person name="Liu Z."/>
            <person name="Nagel D.H."/>
            <person name="McCann M.C."/>
            <person name="SanMiguel P."/>
            <person name="Myers A.M."/>
            <person name="Nettleton D."/>
            <person name="Nguyen J."/>
            <person name="Penning B.W."/>
            <person name="Ponnala L."/>
            <person name="Schneider K.L."/>
            <person name="Schwartz D.C."/>
            <person name="Sharma A."/>
            <person name="Soderlund C."/>
            <person name="Springer N.M."/>
            <person name="Sun Q."/>
            <person name="Wang H."/>
            <person name="Waterman M."/>
            <person name="Westerman R."/>
            <person name="Wolfgruber T.K."/>
            <person name="Yang L."/>
            <person name="Yu Y."/>
            <person name="Zhang L."/>
            <person name="Zhou S."/>
            <person name="Zhu Q."/>
            <person name="Bennetzen J.L."/>
            <person name="Dawe R.K."/>
            <person name="Jiang J."/>
            <person name="Jiang N."/>
            <person name="Presting G.G."/>
            <person name="Wessler S.R."/>
            <person name="Aluru S."/>
            <person name="Martienssen R.A."/>
            <person name="Clifton S.W."/>
            <person name="McCombie W.R."/>
            <person name="Wing R.A."/>
            <person name="Wilson R.K."/>
        </authorList>
    </citation>
    <scope>NUCLEOTIDE SEQUENCE [LARGE SCALE GENOMIC DNA]</scope>
    <source>
        <strain evidence="4">cv. B73</strain>
    </source>
</reference>
<dbReference type="Proteomes" id="UP000007305">
    <property type="component" value="Chromosome 5"/>
</dbReference>
<dbReference type="EnsemblPlants" id="Zm00001eb216970_T001">
    <property type="protein sequence ID" value="Zm00001eb216970_P001"/>
    <property type="gene ID" value="Zm00001eb216970"/>
</dbReference>
<dbReference type="AlphaFoldDB" id="A0A804P909"/>
<dbReference type="InterPro" id="IPR036372">
    <property type="entry name" value="BEACH_dom_sf"/>
</dbReference>
<feature type="chain" id="PRO_5032551152" description="BEACH domain-containing protein" evidence="1">
    <location>
        <begin position="24"/>
        <end position="204"/>
    </location>
</feature>
<accession>A0A804P909</accession>
<dbReference type="InterPro" id="IPR000409">
    <property type="entry name" value="BEACH_dom"/>
</dbReference>
<evidence type="ECO:0000256" key="1">
    <source>
        <dbReference type="SAM" id="SignalP"/>
    </source>
</evidence>
<evidence type="ECO:0000313" key="3">
    <source>
        <dbReference type="EnsemblPlants" id="Zm00001eb216970_P001"/>
    </source>
</evidence>
<dbReference type="SUPFAM" id="SSF81837">
    <property type="entry name" value="BEACH domain"/>
    <property type="match status" value="1"/>
</dbReference>
<dbReference type="PANTHER" id="PTHR13743">
    <property type="entry name" value="BEIGE/BEACH-RELATED"/>
    <property type="match status" value="1"/>
</dbReference>
<dbReference type="PANTHER" id="PTHR13743:SF129">
    <property type="entry name" value="BEACH DOMAIN-CONTAINING PROTEIN"/>
    <property type="match status" value="1"/>
</dbReference>
<evidence type="ECO:0000313" key="4">
    <source>
        <dbReference type="Proteomes" id="UP000007305"/>
    </source>
</evidence>
<dbReference type="InParanoid" id="A0A804P909"/>
<feature type="signal peptide" evidence="1">
    <location>
        <begin position="1"/>
        <end position="23"/>
    </location>
</feature>
<reference evidence="3" key="3">
    <citation type="submission" date="2021-05" db="UniProtKB">
        <authorList>
            <consortium name="EnsemblPlants"/>
        </authorList>
    </citation>
    <scope>IDENTIFICATION</scope>
    <source>
        <strain evidence="3">cv. B73</strain>
    </source>
</reference>
<sequence>MGGVSAVSRPAVVLLLWVESCTSLLSRLARSSPKSCLCRPLHFTSLLALAGGRGSGASCRTPSETLQPFRERCCSCSCRRPCYQPERACVGGARQFQCTAWIQFSISELHIQLPLSQIDCIRLFLTSPFHSSTSATGVTKQPTHSRPCPTDDRWCRPLHACDHSTMGGKFDHVDRLFQSMESAYINSLSNTSDVKELIPEFFYM</sequence>
<keyword evidence="1" id="KW-0732">Signal</keyword>
<dbReference type="Gramene" id="Zm00001eb216970_T001">
    <property type="protein sequence ID" value="Zm00001eb216970_P001"/>
    <property type="gene ID" value="Zm00001eb216970"/>
</dbReference>
<feature type="domain" description="BEACH" evidence="2">
    <location>
        <begin position="157"/>
        <end position="204"/>
    </location>
</feature>
<dbReference type="Pfam" id="PF02138">
    <property type="entry name" value="Beach"/>
    <property type="match status" value="1"/>
</dbReference>
<name>A0A804P909_MAIZE</name>
<keyword evidence="4" id="KW-1185">Reference proteome</keyword>
<dbReference type="Gene3D" id="1.10.1540.10">
    <property type="entry name" value="BEACH domain"/>
    <property type="match status" value="1"/>
</dbReference>
<proteinExistence type="predicted"/>
<evidence type="ECO:0000259" key="2">
    <source>
        <dbReference type="Pfam" id="PF02138"/>
    </source>
</evidence>
<protein>
    <recommendedName>
        <fullName evidence="2">BEACH domain-containing protein</fullName>
    </recommendedName>
</protein>
<dbReference type="InterPro" id="IPR050865">
    <property type="entry name" value="BEACH_Domain"/>
</dbReference>
<organism evidence="3 4">
    <name type="scientific">Zea mays</name>
    <name type="common">Maize</name>
    <dbReference type="NCBI Taxonomy" id="4577"/>
    <lineage>
        <taxon>Eukaryota</taxon>
        <taxon>Viridiplantae</taxon>
        <taxon>Streptophyta</taxon>
        <taxon>Embryophyta</taxon>
        <taxon>Tracheophyta</taxon>
        <taxon>Spermatophyta</taxon>
        <taxon>Magnoliopsida</taxon>
        <taxon>Liliopsida</taxon>
        <taxon>Poales</taxon>
        <taxon>Poaceae</taxon>
        <taxon>PACMAD clade</taxon>
        <taxon>Panicoideae</taxon>
        <taxon>Andropogonodae</taxon>
        <taxon>Andropogoneae</taxon>
        <taxon>Tripsacinae</taxon>
        <taxon>Zea</taxon>
    </lineage>
</organism>
<reference evidence="3" key="2">
    <citation type="submission" date="2019-07" db="EMBL/GenBank/DDBJ databases">
        <authorList>
            <person name="Seetharam A."/>
            <person name="Woodhouse M."/>
            <person name="Cannon E."/>
        </authorList>
    </citation>
    <scope>NUCLEOTIDE SEQUENCE [LARGE SCALE GENOMIC DNA]</scope>
    <source>
        <strain evidence="3">cv. B73</strain>
    </source>
</reference>